<evidence type="ECO:0000313" key="8">
    <source>
        <dbReference type="EMBL" id="PLN86905.1"/>
    </source>
</evidence>
<feature type="transmembrane region" description="Helical" evidence="6">
    <location>
        <begin position="12"/>
        <end position="31"/>
    </location>
</feature>
<dbReference type="EMBL" id="KZ559496">
    <property type="protein sequence ID" value="PLN86905.1"/>
    <property type="molecule type" value="Genomic_DNA"/>
</dbReference>
<feature type="region of interest" description="Disordered" evidence="5">
    <location>
        <begin position="98"/>
        <end position="190"/>
    </location>
</feature>
<dbReference type="GO" id="GO:0016929">
    <property type="term" value="F:deSUMOylase activity"/>
    <property type="evidence" value="ECO:0007669"/>
    <property type="project" value="TreeGrafter"/>
</dbReference>
<keyword evidence="2" id="KW-0645">Protease</keyword>
<evidence type="ECO:0000259" key="7">
    <source>
        <dbReference type="PROSITE" id="PS50600"/>
    </source>
</evidence>
<feature type="compositionally biased region" description="Low complexity" evidence="5">
    <location>
        <begin position="124"/>
        <end position="137"/>
    </location>
</feature>
<evidence type="ECO:0000256" key="6">
    <source>
        <dbReference type="SAM" id="Phobius"/>
    </source>
</evidence>
<dbReference type="InterPro" id="IPR038765">
    <property type="entry name" value="Papain-like_cys_pep_sf"/>
</dbReference>
<feature type="region of interest" description="Disordered" evidence="5">
    <location>
        <begin position="703"/>
        <end position="728"/>
    </location>
</feature>
<keyword evidence="4" id="KW-0788">Thiol protease</keyword>
<feature type="region of interest" description="Disordered" evidence="5">
    <location>
        <begin position="866"/>
        <end position="886"/>
    </location>
</feature>
<feature type="region of interest" description="Disordered" evidence="5">
    <location>
        <begin position="370"/>
        <end position="391"/>
    </location>
</feature>
<keyword evidence="6" id="KW-0812">Transmembrane</keyword>
<feature type="non-terminal residue" evidence="8">
    <location>
        <position position="1130"/>
    </location>
</feature>
<dbReference type="AlphaFoldDB" id="A0A2J5I9Y0"/>
<dbReference type="PANTHER" id="PTHR12606">
    <property type="entry name" value="SENTRIN/SUMO-SPECIFIC PROTEASE"/>
    <property type="match status" value="1"/>
</dbReference>
<dbReference type="InterPro" id="IPR003653">
    <property type="entry name" value="Peptidase_C48_C"/>
</dbReference>
<dbReference type="OrthoDB" id="1939479at2759"/>
<reference evidence="9" key="1">
    <citation type="submission" date="2017-12" db="EMBL/GenBank/DDBJ databases">
        <authorList>
            <consortium name="DOE Joint Genome Institute"/>
            <person name="Mondo S.J."/>
            <person name="Kjaerbolling I."/>
            <person name="Vesth T.C."/>
            <person name="Frisvad J.C."/>
            <person name="Nybo J.L."/>
            <person name="Theobald S."/>
            <person name="Kuo A."/>
            <person name="Bowyer P."/>
            <person name="Matsuda Y."/>
            <person name="Lyhne E.K."/>
            <person name="Kogle M.E."/>
            <person name="Clum A."/>
            <person name="Lipzen A."/>
            <person name="Salamov A."/>
            <person name="Ngan C.Y."/>
            <person name="Daum C."/>
            <person name="Chiniquy J."/>
            <person name="Barry K."/>
            <person name="LaButti K."/>
            <person name="Haridas S."/>
            <person name="Simmons B.A."/>
            <person name="Magnuson J.K."/>
            <person name="Mortensen U.H."/>
            <person name="Larsen T.O."/>
            <person name="Grigoriev I.V."/>
            <person name="Baker S.E."/>
            <person name="Andersen M.R."/>
            <person name="Nordberg H.P."/>
            <person name="Cantor M.N."/>
            <person name="Hua S.X."/>
        </authorList>
    </citation>
    <scope>NUCLEOTIDE SEQUENCE [LARGE SCALE GENOMIC DNA]</scope>
    <source>
        <strain evidence="9">IBT 19404</strain>
    </source>
</reference>
<feature type="region of interest" description="Disordered" evidence="5">
    <location>
        <begin position="772"/>
        <end position="802"/>
    </location>
</feature>
<dbReference type="GO" id="GO:0006508">
    <property type="term" value="P:proteolysis"/>
    <property type="evidence" value="ECO:0007669"/>
    <property type="project" value="UniProtKB-KW"/>
</dbReference>
<dbReference type="GO" id="GO:0005634">
    <property type="term" value="C:nucleus"/>
    <property type="evidence" value="ECO:0007669"/>
    <property type="project" value="TreeGrafter"/>
</dbReference>
<feature type="region of interest" description="Disordered" evidence="5">
    <location>
        <begin position="50"/>
        <end position="78"/>
    </location>
</feature>
<dbReference type="SUPFAM" id="SSF54001">
    <property type="entry name" value="Cysteine proteinases"/>
    <property type="match status" value="1"/>
</dbReference>
<feature type="compositionally biased region" description="Basic and acidic residues" evidence="5">
    <location>
        <begin position="778"/>
        <end position="792"/>
    </location>
</feature>
<dbReference type="PROSITE" id="PS50600">
    <property type="entry name" value="ULP_PROTEASE"/>
    <property type="match status" value="1"/>
</dbReference>
<keyword evidence="9" id="KW-1185">Reference proteome</keyword>
<dbReference type="FunFam" id="3.40.395.10:FF:000014">
    <property type="entry name" value="Ulp1 protease family protein"/>
    <property type="match status" value="1"/>
</dbReference>
<gene>
    <name evidence="8" type="ORF">BDW42DRAFT_157949</name>
</gene>
<feature type="region of interest" description="Disordered" evidence="5">
    <location>
        <begin position="298"/>
        <end position="354"/>
    </location>
</feature>
<dbReference type="Gene3D" id="3.40.395.10">
    <property type="entry name" value="Adenoviral Proteinase, Chain A"/>
    <property type="match status" value="1"/>
</dbReference>
<proteinExistence type="inferred from homology"/>
<dbReference type="Pfam" id="PF02902">
    <property type="entry name" value="Peptidase_C48"/>
    <property type="match status" value="1"/>
</dbReference>
<evidence type="ECO:0000313" key="9">
    <source>
        <dbReference type="Proteomes" id="UP000235023"/>
    </source>
</evidence>
<evidence type="ECO:0000256" key="5">
    <source>
        <dbReference type="SAM" id="MobiDB-lite"/>
    </source>
</evidence>
<evidence type="ECO:0000256" key="4">
    <source>
        <dbReference type="ARBA" id="ARBA00022807"/>
    </source>
</evidence>
<sequence length="1130" mass="124344">MTPQCLDVCFDFPLFPLFFFLLASLFLLFFLTHGVPRWYSVHRFESPASTSKSASKLRSNRSNTQISSSLPTVPTMSGIVSVQQPDRADEAMDVSMQDYSPDASQGLQDQPGDPMDISPIVAPRLSRSSESALRLHSPPSDAPLHSLASYGPRNKNKAGEPGPLCVRTDGKPMPPTTRSTFLKPSQRFSPRSARIKAASSIPATMLKSKQAPTFANTGSRRWNPSGFNLDSLPSNYHLPSNTSLNPFSNNGKPISLTQNRATGVGLANNGPHLHSFQALSGAATGALEPTTRDSSFNSLLSNPFSDQTHSFESTTSAASVTPRKRSIDPETTEDPKLVDASESTLPTPPSVTKYRRVGLDSFPLSATANENQAAAAATTEPSQSHLSARAAHTQPIAAGTAQAPMQATTMQTSAVHARAFHTAAVPQYHIPGHFPEAASTGPEETSEPLMSGALPVPTPDIDLRAETDASMRDPDTHNPANPIGGGPWMALQGYVDHLRTLNHELFKVMGNTARTACAYLGFAGTFAQEAYQRLRRRPVRAASPNRTNVRALPEEQRRRILDRQWHIDRGRAAPQELPFPTLNLDVPRYGVAPSPVRTAPSSASLPPPRKSALKTSTHASRHNRTANRSPGQDILRQTMRSSINKKVRMGPRARSHGAPGVTPDVGRSMRHRPEVREHARRVRILQEQIRSGKYDAKEILGIKSERPSQTENPEPLQTPPRHQLVDSPRRQSVEIADATSKPKKVHFASPISTQVSYESILVPDLAPYLHCSPTTLQPEKEDRASVSEEGKENIPPVEPSIEPVQIQPKPIELQEEEEEGPIHDPWEKPVEFPLGRAVSAVSLFYPTPKPLPPGRTDSIYADEWKQMEEEERRKQRPRRIRPEGPAVRPLSAKWNTRVQEAMSGPASRKIATTLSGDPLTKKDLATCFTPMEWLNDEVINAYLGLIVDYLRRTHNNAGRHDKPRYHAFNSFFFTNLREKGYASVRRWGTRAKIGGQSLLEVDTVFVPVHHQHHWTLILVKPSDRTIEHFDSLGALSARHVATVQTWLQGELGDSFVQSEWRVLPSRSPQQDNGSDCGVFLLSTAKAVAVGLEPLSYGAADTPLLRRKIVAELMNGGFEGEFDPSLDGEVL</sequence>
<organism evidence="8 9">
    <name type="scientific">Aspergillus taichungensis</name>
    <dbReference type="NCBI Taxonomy" id="482145"/>
    <lineage>
        <taxon>Eukaryota</taxon>
        <taxon>Fungi</taxon>
        <taxon>Dikarya</taxon>
        <taxon>Ascomycota</taxon>
        <taxon>Pezizomycotina</taxon>
        <taxon>Eurotiomycetes</taxon>
        <taxon>Eurotiomycetidae</taxon>
        <taxon>Eurotiales</taxon>
        <taxon>Aspergillaceae</taxon>
        <taxon>Aspergillus</taxon>
        <taxon>Aspergillus subgen. Circumdati</taxon>
    </lineage>
</organism>
<accession>A0A2J5I9Y0</accession>
<evidence type="ECO:0000256" key="2">
    <source>
        <dbReference type="ARBA" id="ARBA00022670"/>
    </source>
</evidence>
<protein>
    <recommendedName>
        <fullName evidence="7">Ubiquitin-like protease family profile domain-containing protein</fullName>
    </recommendedName>
</protein>
<feature type="compositionally biased region" description="Polar residues" evidence="5">
    <location>
        <begin position="307"/>
        <end position="319"/>
    </location>
</feature>
<name>A0A2J5I9Y0_9EURO</name>
<keyword evidence="3" id="KW-0378">Hydrolase</keyword>
<dbReference type="PANTHER" id="PTHR12606:SF141">
    <property type="entry name" value="GH15225P-RELATED"/>
    <property type="match status" value="1"/>
</dbReference>
<feature type="compositionally biased region" description="Basic residues" evidence="5">
    <location>
        <begin position="643"/>
        <end position="655"/>
    </location>
</feature>
<evidence type="ECO:0000256" key="3">
    <source>
        <dbReference type="ARBA" id="ARBA00022801"/>
    </source>
</evidence>
<feature type="compositionally biased region" description="Low complexity" evidence="5">
    <location>
        <begin position="370"/>
        <end position="380"/>
    </location>
</feature>
<dbReference type="Proteomes" id="UP000235023">
    <property type="component" value="Unassembled WGS sequence"/>
</dbReference>
<evidence type="ECO:0000256" key="1">
    <source>
        <dbReference type="ARBA" id="ARBA00005234"/>
    </source>
</evidence>
<keyword evidence="6" id="KW-1133">Transmembrane helix</keyword>
<feature type="compositionally biased region" description="Basic and acidic residues" evidence="5">
    <location>
        <begin position="325"/>
        <end position="339"/>
    </location>
</feature>
<feature type="region of interest" description="Disordered" evidence="5">
    <location>
        <begin position="593"/>
        <end position="673"/>
    </location>
</feature>
<keyword evidence="6" id="KW-0472">Membrane</keyword>
<dbReference type="GO" id="GO:0016926">
    <property type="term" value="P:protein desumoylation"/>
    <property type="evidence" value="ECO:0007669"/>
    <property type="project" value="TreeGrafter"/>
</dbReference>
<feature type="domain" description="Ubiquitin-like protease family profile" evidence="7">
    <location>
        <begin position="917"/>
        <end position="1087"/>
    </location>
</feature>
<feature type="compositionally biased region" description="Polar residues" evidence="5">
    <location>
        <begin position="176"/>
        <end position="189"/>
    </location>
</feature>
<comment type="similarity">
    <text evidence="1">Belongs to the peptidase C48 family.</text>
</comment>